<dbReference type="SUPFAM" id="SSF53474">
    <property type="entry name" value="alpha/beta-Hydrolases"/>
    <property type="match status" value="1"/>
</dbReference>
<dbReference type="Pfam" id="PF01764">
    <property type="entry name" value="Lipase_3"/>
    <property type="match status" value="1"/>
</dbReference>
<dbReference type="InterPro" id="IPR002921">
    <property type="entry name" value="Fungal_lipase-type"/>
</dbReference>
<dbReference type="InterPro" id="IPR051218">
    <property type="entry name" value="Sec_MonoDiacylglyc_Lipase"/>
</dbReference>
<dbReference type="EMBL" id="MDYQ01000002">
    <property type="protein sequence ID" value="PRP89536.1"/>
    <property type="molecule type" value="Genomic_DNA"/>
</dbReference>
<dbReference type="InterPro" id="IPR029058">
    <property type="entry name" value="AB_hydrolase_fold"/>
</dbReference>
<name>A0A2P6NZZ8_9EUKA</name>
<evidence type="ECO:0000313" key="2">
    <source>
        <dbReference type="EMBL" id="PRP89536.1"/>
    </source>
</evidence>
<dbReference type="CDD" id="cd00519">
    <property type="entry name" value="Lipase_3"/>
    <property type="match status" value="1"/>
</dbReference>
<feature type="domain" description="Fungal lipase-type" evidence="1">
    <location>
        <begin position="172"/>
        <end position="310"/>
    </location>
</feature>
<keyword evidence="3" id="KW-1185">Reference proteome</keyword>
<dbReference type="Proteomes" id="UP000241769">
    <property type="component" value="Unassembled WGS sequence"/>
</dbReference>
<dbReference type="PANTHER" id="PTHR45856:SF25">
    <property type="entry name" value="FUNGAL LIPASE-LIKE DOMAIN-CONTAINING PROTEIN"/>
    <property type="match status" value="1"/>
</dbReference>
<dbReference type="PANTHER" id="PTHR45856">
    <property type="entry name" value="ALPHA/BETA-HYDROLASES SUPERFAMILY PROTEIN"/>
    <property type="match status" value="1"/>
</dbReference>
<evidence type="ECO:0000259" key="1">
    <source>
        <dbReference type="Pfam" id="PF01764"/>
    </source>
</evidence>
<comment type="caution">
    <text evidence="2">The sequence shown here is derived from an EMBL/GenBank/DDBJ whole genome shotgun (WGS) entry which is preliminary data.</text>
</comment>
<gene>
    <name evidence="2" type="ORF">PROFUN_00800</name>
</gene>
<protein>
    <recommendedName>
        <fullName evidence="1">Fungal lipase-type domain-containing protein</fullName>
    </recommendedName>
</protein>
<dbReference type="OrthoDB" id="345705at2759"/>
<proteinExistence type="predicted"/>
<sequence length="369" mass="41477">MKTLLADLYKVTSGHSSQCRDPIALTSHTGNSRFHLTRSVKLDDFSRSLVNLFLRFHQIHTGVCPMGAITATRTMKTITTTCIILLFACLSGASTVYEKTKRDEQHFTLEAAKPALMLAYAPYCKQSTIQDWSCYWCSHQDAPDHFQVTHFFDGKDKATLFGFAGFTQTQIVFSFRGTRLGVLKDILADLDIFPATPFRDAIPGAHVHRGFLDMYMSVRDDVIRSGIELSNKFPNHTLIVTGHSLGGAISTLVAADLAIEAQVKNPVQLWTFGSPRVGNEVFARYLDDHYLDKSFRVTHNRDPVPRLPPRLLGLEHVDTEYWFTNGESWTKCEREDASCSSGNWIVNFFDHGGYLGYNYFGALAYGCVF</sequence>
<reference evidence="2 3" key="1">
    <citation type="journal article" date="2018" name="Genome Biol. Evol.">
        <title>Multiple Roots of Fruiting Body Formation in Amoebozoa.</title>
        <authorList>
            <person name="Hillmann F."/>
            <person name="Forbes G."/>
            <person name="Novohradska S."/>
            <person name="Ferling I."/>
            <person name="Riege K."/>
            <person name="Groth M."/>
            <person name="Westermann M."/>
            <person name="Marz M."/>
            <person name="Spaller T."/>
            <person name="Winckler T."/>
            <person name="Schaap P."/>
            <person name="Glockner G."/>
        </authorList>
    </citation>
    <scope>NUCLEOTIDE SEQUENCE [LARGE SCALE GENOMIC DNA]</scope>
    <source>
        <strain evidence="2 3">Jena</strain>
    </source>
</reference>
<dbReference type="GO" id="GO:0006629">
    <property type="term" value="P:lipid metabolic process"/>
    <property type="evidence" value="ECO:0007669"/>
    <property type="project" value="InterPro"/>
</dbReference>
<dbReference type="AlphaFoldDB" id="A0A2P6NZZ8"/>
<dbReference type="Gene3D" id="3.40.50.1820">
    <property type="entry name" value="alpha/beta hydrolase"/>
    <property type="match status" value="1"/>
</dbReference>
<evidence type="ECO:0000313" key="3">
    <source>
        <dbReference type="Proteomes" id="UP000241769"/>
    </source>
</evidence>
<accession>A0A2P6NZZ8</accession>
<dbReference type="InParanoid" id="A0A2P6NZZ8"/>
<organism evidence="2 3">
    <name type="scientific">Planoprotostelium fungivorum</name>
    <dbReference type="NCBI Taxonomy" id="1890364"/>
    <lineage>
        <taxon>Eukaryota</taxon>
        <taxon>Amoebozoa</taxon>
        <taxon>Evosea</taxon>
        <taxon>Variosea</taxon>
        <taxon>Cavosteliida</taxon>
        <taxon>Cavosteliaceae</taxon>
        <taxon>Planoprotostelium</taxon>
    </lineage>
</organism>